<feature type="transmembrane region" description="Helical" evidence="1">
    <location>
        <begin position="120"/>
        <end position="140"/>
    </location>
</feature>
<keyword evidence="1" id="KW-0812">Transmembrane</keyword>
<feature type="transmembrane region" description="Helical" evidence="1">
    <location>
        <begin position="69"/>
        <end position="90"/>
    </location>
</feature>
<dbReference type="Proteomes" id="UP000806542">
    <property type="component" value="Unassembled WGS sequence"/>
</dbReference>
<organism evidence="2 3">
    <name type="scientific">Ructibacterium gallinarum</name>
    <dbReference type="NCBI Taxonomy" id="2779355"/>
    <lineage>
        <taxon>Bacteria</taxon>
        <taxon>Bacillati</taxon>
        <taxon>Bacillota</taxon>
        <taxon>Clostridia</taxon>
        <taxon>Eubacteriales</taxon>
        <taxon>Oscillospiraceae</taxon>
        <taxon>Ructibacterium</taxon>
    </lineage>
</organism>
<dbReference type="RefSeq" id="WP_226392966.1">
    <property type="nucleotide sequence ID" value="NZ_JADCKB010000015.1"/>
</dbReference>
<keyword evidence="3" id="KW-1185">Reference proteome</keyword>
<evidence type="ECO:0000313" key="2">
    <source>
        <dbReference type="EMBL" id="MBE5040414.1"/>
    </source>
</evidence>
<comment type="caution">
    <text evidence="2">The sequence shown here is derived from an EMBL/GenBank/DDBJ whole genome shotgun (WGS) entry which is preliminary data.</text>
</comment>
<name>A0A9D5M6E6_9FIRM</name>
<evidence type="ECO:0000256" key="1">
    <source>
        <dbReference type="SAM" id="Phobius"/>
    </source>
</evidence>
<evidence type="ECO:0000313" key="3">
    <source>
        <dbReference type="Proteomes" id="UP000806542"/>
    </source>
</evidence>
<feature type="transmembrane region" description="Helical" evidence="1">
    <location>
        <begin position="6"/>
        <end position="29"/>
    </location>
</feature>
<sequence length="159" mass="18306">MQSFFTNTLIVLHLLYTVALCAGTAISLYTIAKRQNIPHAWIAFIPVLQYYIIGSLCEEYVLLGMRIRFLQWIMVLLELLQVVLGFLGGILLFPLRIFINLLLVLVLHKFFYLFDPKHAVLYAGLSLLGRLPFVIILFFLRKKPIVMSAGAFPYPFARR</sequence>
<dbReference type="AlphaFoldDB" id="A0A9D5M6E6"/>
<feature type="transmembrane region" description="Helical" evidence="1">
    <location>
        <begin position="41"/>
        <end position="63"/>
    </location>
</feature>
<gene>
    <name evidence="2" type="ORF">INF28_08050</name>
</gene>
<proteinExistence type="predicted"/>
<accession>A0A9D5M6E6</accession>
<keyword evidence="1" id="KW-0472">Membrane</keyword>
<keyword evidence="1" id="KW-1133">Transmembrane helix</keyword>
<reference evidence="2" key="1">
    <citation type="submission" date="2020-10" db="EMBL/GenBank/DDBJ databases">
        <title>ChiBAC.</title>
        <authorList>
            <person name="Zenner C."/>
            <person name="Hitch T.C.A."/>
            <person name="Clavel T."/>
        </authorList>
    </citation>
    <scope>NUCLEOTIDE SEQUENCE</scope>
    <source>
        <strain evidence="2">DSM 107454</strain>
    </source>
</reference>
<protein>
    <submittedName>
        <fullName evidence="2">Uncharacterized protein</fullName>
    </submittedName>
</protein>
<dbReference type="EMBL" id="JADCKB010000015">
    <property type="protein sequence ID" value="MBE5040414.1"/>
    <property type="molecule type" value="Genomic_DNA"/>
</dbReference>